<protein>
    <submittedName>
        <fullName evidence="2">Uncharacterized protein</fullName>
    </submittedName>
</protein>
<organism evidence="2 3">
    <name type="scientific">Microbulbifer taiwanensis</name>
    <dbReference type="NCBI Taxonomy" id="986746"/>
    <lineage>
        <taxon>Bacteria</taxon>
        <taxon>Pseudomonadati</taxon>
        <taxon>Pseudomonadota</taxon>
        <taxon>Gammaproteobacteria</taxon>
        <taxon>Cellvibrionales</taxon>
        <taxon>Microbulbiferaceae</taxon>
        <taxon>Microbulbifer</taxon>
    </lineage>
</organism>
<accession>A0ABW1YRE1</accession>
<evidence type="ECO:0000313" key="2">
    <source>
        <dbReference type="EMBL" id="MFC6635358.1"/>
    </source>
</evidence>
<name>A0ABW1YRE1_9GAMM</name>
<keyword evidence="1" id="KW-0732">Signal</keyword>
<evidence type="ECO:0000256" key="1">
    <source>
        <dbReference type="SAM" id="SignalP"/>
    </source>
</evidence>
<keyword evidence="3" id="KW-1185">Reference proteome</keyword>
<dbReference type="EMBL" id="JBHSVR010000001">
    <property type="protein sequence ID" value="MFC6635358.1"/>
    <property type="molecule type" value="Genomic_DNA"/>
</dbReference>
<sequence length="58" mass="5869">MFVSNKNLGGSMIKNISMLIAAMAVSAVALAGETSDKEVVIDFSANSAIGALSAARHS</sequence>
<reference evidence="3" key="1">
    <citation type="journal article" date="2019" name="Int. J. Syst. Evol. Microbiol.">
        <title>The Global Catalogue of Microorganisms (GCM) 10K type strain sequencing project: providing services to taxonomists for standard genome sequencing and annotation.</title>
        <authorList>
            <consortium name="The Broad Institute Genomics Platform"/>
            <consortium name="The Broad Institute Genome Sequencing Center for Infectious Disease"/>
            <person name="Wu L."/>
            <person name="Ma J."/>
        </authorList>
    </citation>
    <scope>NUCLEOTIDE SEQUENCE [LARGE SCALE GENOMIC DNA]</scope>
    <source>
        <strain evidence="3">CGMCC 1.13718</strain>
    </source>
</reference>
<evidence type="ECO:0000313" key="3">
    <source>
        <dbReference type="Proteomes" id="UP001596425"/>
    </source>
</evidence>
<dbReference type="Proteomes" id="UP001596425">
    <property type="component" value="Unassembled WGS sequence"/>
</dbReference>
<dbReference type="RefSeq" id="WP_226865034.1">
    <property type="nucleotide sequence ID" value="NZ_JACZFR010000032.1"/>
</dbReference>
<feature type="signal peptide" evidence="1">
    <location>
        <begin position="1"/>
        <end position="31"/>
    </location>
</feature>
<comment type="caution">
    <text evidence="2">The sequence shown here is derived from an EMBL/GenBank/DDBJ whole genome shotgun (WGS) entry which is preliminary data.</text>
</comment>
<feature type="chain" id="PRO_5046714441" evidence="1">
    <location>
        <begin position="32"/>
        <end position="58"/>
    </location>
</feature>
<proteinExistence type="predicted"/>
<gene>
    <name evidence="2" type="ORF">ACFQBM_18950</name>
</gene>